<accession>A0A9D5CLR5</accession>
<organism evidence="1 2">
    <name type="scientific">Dioscorea zingiberensis</name>
    <dbReference type="NCBI Taxonomy" id="325984"/>
    <lineage>
        <taxon>Eukaryota</taxon>
        <taxon>Viridiplantae</taxon>
        <taxon>Streptophyta</taxon>
        <taxon>Embryophyta</taxon>
        <taxon>Tracheophyta</taxon>
        <taxon>Spermatophyta</taxon>
        <taxon>Magnoliopsida</taxon>
        <taxon>Liliopsida</taxon>
        <taxon>Dioscoreales</taxon>
        <taxon>Dioscoreaceae</taxon>
        <taxon>Dioscorea</taxon>
    </lineage>
</organism>
<keyword evidence="2" id="KW-1185">Reference proteome</keyword>
<sequence>MALWLLSTLGPFISPPGRRVLINNLPNVNKSGNLHHPLPTKLKVFFSKRDGSDNSGGQDPARNPVAGLFLVSITPLAAIAPFSHRHLAFDSLPEDIQLLRCKDMAAHTPACDFGVYGWRSKNIKFRQKAFPIDGRCMHSDIFISASPGNMHNAMVGHRTFENLRTIRPNMALLGQLFLNKSMDWSEFQQAVQVGHKNRQGQIRLRKAKQSIYTYPAPDCMCHG</sequence>
<name>A0A9D5CLR5_9LILI</name>
<reference evidence="1" key="1">
    <citation type="submission" date="2021-03" db="EMBL/GenBank/DDBJ databases">
        <authorList>
            <person name="Li Z."/>
            <person name="Yang C."/>
        </authorList>
    </citation>
    <scope>NUCLEOTIDE SEQUENCE</scope>
    <source>
        <strain evidence="1">Dzin_1.0</strain>
        <tissue evidence="1">Leaf</tissue>
    </source>
</reference>
<proteinExistence type="predicted"/>
<reference evidence="1" key="2">
    <citation type="journal article" date="2022" name="Hortic Res">
        <title>The genome of Dioscorea zingiberensis sheds light on the biosynthesis, origin and evolution of the medicinally important diosgenin saponins.</title>
        <authorList>
            <person name="Li Y."/>
            <person name="Tan C."/>
            <person name="Li Z."/>
            <person name="Guo J."/>
            <person name="Li S."/>
            <person name="Chen X."/>
            <person name="Wang C."/>
            <person name="Dai X."/>
            <person name="Yang H."/>
            <person name="Song W."/>
            <person name="Hou L."/>
            <person name="Xu J."/>
            <person name="Tong Z."/>
            <person name="Xu A."/>
            <person name="Yuan X."/>
            <person name="Wang W."/>
            <person name="Yang Q."/>
            <person name="Chen L."/>
            <person name="Sun Z."/>
            <person name="Wang K."/>
            <person name="Pan B."/>
            <person name="Chen J."/>
            <person name="Bao Y."/>
            <person name="Liu F."/>
            <person name="Qi X."/>
            <person name="Gang D.R."/>
            <person name="Wen J."/>
            <person name="Li J."/>
        </authorList>
    </citation>
    <scope>NUCLEOTIDE SEQUENCE</scope>
    <source>
        <strain evidence="1">Dzin_1.0</strain>
    </source>
</reference>
<comment type="caution">
    <text evidence="1">The sequence shown here is derived from an EMBL/GenBank/DDBJ whole genome shotgun (WGS) entry which is preliminary data.</text>
</comment>
<dbReference type="Proteomes" id="UP001085076">
    <property type="component" value="Miscellaneous, Linkage group lg04"/>
</dbReference>
<dbReference type="AlphaFoldDB" id="A0A9D5CLR5"/>
<dbReference type="InterPro" id="IPR052272">
    <property type="entry name" value="GT106_glycosyltransferase"/>
</dbReference>
<gene>
    <name evidence="1" type="ORF">J5N97_017317</name>
</gene>
<dbReference type="PANTHER" id="PTHR31933:SF5">
    <property type="entry name" value="O-FUCOSYLTRANSFERASE 31"/>
    <property type="match status" value="1"/>
</dbReference>
<dbReference type="OrthoDB" id="938282at2759"/>
<dbReference type="EMBL" id="JAGGNH010000004">
    <property type="protein sequence ID" value="KAJ0975352.1"/>
    <property type="molecule type" value="Genomic_DNA"/>
</dbReference>
<evidence type="ECO:0000313" key="1">
    <source>
        <dbReference type="EMBL" id="KAJ0975352.1"/>
    </source>
</evidence>
<evidence type="ECO:0000313" key="2">
    <source>
        <dbReference type="Proteomes" id="UP001085076"/>
    </source>
</evidence>
<dbReference type="PANTHER" id="PTHR31933">
    <property type="entry name" value="O-FUCOSYLTRANSFERASE 2-RELATED"/>
    <property type="match status" value="1"/>
</dbReference>
<protein>
    <submittedName>
        <fullName evidence="1">Uncharacterized protein</fullName>
    </submittedName>
</protein>